<dbReference type="InterPro" id="IPR049236">
    <property type="entry name" value="DUF6850"/>
</dbReference>
<evidence type="ECO:0000313" key="3">
    <source>
        <dbReference type="Proteomes" id="UP001403385"/>
    </source>
</evidence>
<evidence type="ECO:0000259" key="1">
    <source>
        <dbReference type="Pfam" id="PF21012"/>
    </source>
</evidence>
<comment type="caution">
    <text evidence="2">The sequence shown here is derived from an EMBL/GenBank/DDBJ whole genome shotgun (WGS) entry which is preliminary data.</text>
</comment>
<organism evidence="2 3">
    <name type="scientific">Rapidithrix thailandica</name>
    <dbReference type="NCBI Taxonomy" id="413964"/>
    <lineage>
        <taxon>Bacteria</taxon>
        <taxon>Pseudomonadati</taxon>
        <taxon>Bacteroidota</taxon>
        <taxon>Cytophagia</taxon>
        <taxon>Cytophagales</taxon>
        <taxon>Flammeovirgaceae</taxon>
        <taxon>Rapidithrix</taxon>
    </lineage>
</organism>
<dbReference type="Pfam" id="PF21012">
    <property type="entry name" value="DUF6850"/>
    <property type="match status" value="1"/>
</dbReference>
<feature type="domain" description="DUF6850" evidence="1">
    <location>
        <begin position="50"/>
        <end position="518"/>
    </location>
</feature>
<dbReference type="Proteomes" id="UP001403385">
    <property type="component" value="Unassembled WGS sequence"/>
</dbReference>
<evidence type="ECO:0000313" key="2">
    <source>
        <dbReference type="EMBL" id="MEN7548515.1"/>
    </source>
</evidence>
<dbReference type="EMBL" id="JBDKWZ010000005">
    <property type="protein sequence ID" value="MEN7548515.1"/>
    <property type="molecule type" value="Genomic_DNA"/>
</dbReference>
<dbReference type="RefSeq" id="WP_346821293.1">
    <property type="nucleotide sequence ID" value="NZ_JBDKWZ010000005.1"/>
</dbReference>
<protein>
    <submittedName>
        <fullName evidence="2">DUF6850 family outer membrane beta-barrel protein</fullName>
    </submittedName>
</protein>
<accession>A0AAW9RZX6</accession>
<keyword evidence="3" id="KW-1185">Reference proteome</keyword>
<gene>
    <name evidence="2" type="ORF">AAG747_11380</name>
</gene>
<name>A0AAW9RZX6_9BACT</name>
<reference evidence="2 3" key="1">
    <citation type="submission" date="2024-04" db="EMBL/GenBank/DDBJ databases">
        <title>Novel genus in family Flammeovirgaceae.</title>
        <authorList>
            <person name="Nguyen T.H."/>
            <person name="Vuong T.Q."/>
            <person name="Le H."/>
            <person name="Kim S.-G."/>
        </authorList>
    </citation>
    <scope>NUCLEOTIDE SEQUENCE [LARGE SCALE GENOMIC DNA]</scope>
    <source>
        <strain evidence="2 3">JCM 23209</strain>
    </source>
</reference>
<proteinExistence type="predicted"/>
<sequence length="518" mass="60742">MRIRILILLWFWFLAGNQVFSQTSRGLAGTNSIERNFLHTHYQQAYAEMPSMLSLWKHSSWAFIEGQYTQGKGAFRHPQKYRQTTGLTLSTESLYRLEKTQWTFYGKFDYGNKKADSVMHNLSYTLPDNGSPYYFLIKKAGSWNIQKYHFKVSASNQLPGRKLSLGFKLRYNSDLSYRKVDTRNAQTALTMSAVLSATYLIKPEQMFSIGFKIFRKKTEPSLHNKYQHSTQDLTYNIYINTGMGSYLKNINSGITIRETQPGISVQWVKDTERKYWSLHYQLDFGRESWENRNINAVEVENTISRYHYTRHALSLASIRYFPKAYLSSHLKLERLQGNGETWNENIQTFLENYLTRLNKARLSSELYFPEAWITKVGLHLAYDATRNTDKNYGYKLQFSTLTMETDIAFVQPVQDHKLSATFKGGYRKNLHLMHNPYSAHENLYTEWIAYPVMSYLTADGPDASICLGFETPVQQKNILQWEIQSIYRQATRINSQHLASIRKGDDFLQWYTRLRIYF</sequence>
<dbReference type="AlphaFoldDB" id="A0AAW9RZX6"/>